<gene>
    <name evidence="2" type="ORF">MYCFIDRAFT_209989</name>
</gene>
<evidence type="ECO:0000313" key="3">
    <source>
        <dbReference type="Proteomes" id="UP000016932"/>
    </source>
</evidence>
<proteinExistence type="predicted"/>
<dbReference type="GeneID" id="19336953"/>
<dbReference type="Proteomes" id="UP000016932">
    <property type="component" value="Unassembled WGS sequence"/>
</dbReference>
<dbReference type="KEGG" id="pfj:MYCFIDRAFT_209989"/>
<protein>
    <submittedName>
        <fullName evidence="2">Uncharacterized protein</fullName>
    </submittedName>
</protein>
<name>N1Q8A6_PSEFD</name>
<sequence length="150" mass="16738">MLQSARWPVSNTSKPRKPNPPQLSDDELRKRIFANTSVLFPSGNILSDGSSPFEIVYGTKPRNDKDSDEPPWQYAMIVRKNQNGSYTPLIKGQAWSTAVPWSNVLAGLLDTTATLIHKTIGQAQMPPLGILEELPLYTPTPPQIQRQNTR</sequence>
<feature type="compositionally biased region" description="Polar residues" evidence="1">
    <location>
        <begin position="1"/>
        <end position="13"/>
    </location>
</feature>
<feature type="region of interest" description="Disordered" evidence="1">
    <location>
        <begin position="1"/>
        <end position="27"/>
    </location>
</feature>
<dbReference type="AlphaFoldDB" id="N1Q8A6"/>
<dbReference type="VEuPathDB" id="FungiDB:MYCFIDRAFT_209989"/>
<evidence type="ECO:0000313" key="2">
    <source>
        <dbReference type="EMBL" id="EME89105.1"/>
    </source>
</evidence>
<evidence type="ECO:0000256" key="1">
    <source>
        <dbReference type="SAM" id="MobiDB-lite"/>
    </source>
</evidence>
<dbReference type="EMBL" id="KB446555">
    <property type="protein sequence ID" value="EME89105.1"/>
    <property type="molecule type" value="Genomic_DNA"/>
</dbReference>
<reference evidence="2 3" key="1">
    <citation type="journal article" date="2012" name="PLoS Pathog.">
        <title>Diverse lifestyles and strategies of plant pathogenesis encoded in the genomes of eighteen Dothideomycetes fungi.</title>
        <authorList>
            <person name="Ohm R.A."/>
            <person name="Feau N."/>
            <person name="Henrissat B."/>
            <person name="Schoch C.L."/>
            <person name="Horwitz B.A."/>
            <person name="Barry K.W."/>
            <person name="Condon B.J."/>
            <person name="Copeland A.C."/>
            <person name="Dhillon B."/>
            <person name="Glaser F."/>
            <person name="Hesse C.N."/>
            <person name="Kosti I."/>
            <person name="LaButti K."/>
            <person name="Lindquist E.A."/>
            <person name="Lucas S."/>
            <person name="Salamov A.A."/>
            <person name="Bradshaw R.E."/>
            <person name="Ciuffetti L."/>
            <person name="Hamelin R.C."/>
            <person name="Kema G.H.J."/>
            <person name="Lawrence C."/>
            <person name="Scott J.A."/>
            <person name="Spatafora J.W."/>
            <person name="Turgeon B.G."/>
            <person name="de Wit P.J.G.M."/>
            <person name="Zhong S."/>
            <person name="Goodwin S.B."/>
            <person name="Grigoriev I.V."/>
        </authorList>
    </citation>
    <scope>NUCLEOTIDE SEQUENCE [LARGE SCALE GENOMIC DNA]</scope>
    <source>
        <strain evidence="2 3">CIRAD86</strain>
    </source>
</reference>
<accession>N1Q8A6</accession>
<dbReference type="RefSeq" id="XP_007921868.1">
    <property type="nucleotide sequence ID" value="XM_007923677.1"/>
</dbReference>
<dbReference type="OrthoDB" id="3850897at2759"/>
<organism evidence="2 3">
    <name type="scientific">Pseudocercospora fijiensis (strain CIRAD86)</name>
    <name type="common">Black leaf streak disease fungus</name>
    <name type="synonym">Mycosphaerella fijiensis</name>
    <dbReference type="NCBI Taxonomy" id="383855"/>
    <lineage>
        <taxon>Eukaryota</taxon>
        <taxon>Fungi</taxon>
        <taxon>Dikarya</taxon>
        <taxon>Ascomycota</taxon>
        <taxon>Pezizomycotina</taxon>
        <taxon>Dothideomycetes</taxon>
        <taxon>Dothideomycetidae</taxon>
        <taxon>Mycosphaerellales</taxon>
        <taxon>Mycosphaerellaceae</taxon>
        <taxon>Pseudocercospora</taxon>
    </lineage>
</organism>
<keyword evidence="3" id="KW-1185">Reference proteome</keyword>
<dbReference type="HOGENOM" id="CLU_1741377_0_0_1"/>